<dbReference type="RefSeq" id="WP_013102030.1">
    <property type="nucleotide sequence ID" value="NZ_BAZA01000142.1"/>
</dbReference>
<reference evidence="1 2" key="1">
    <citation type="submission" date="2018-06" db="EMBL/GenBank/DDBJ databases">
        <authorList>
            <consortium name="Pathogen Informatics"/>
            <person name="Doyle S."/>
        </authorList>
    </citation>
    <scope>NUCLEOTIDE SEQUENCE [LARGE SCALE GENOMIC DNA]</scope>
    <source>
        <strain evidence="1 2">NCTC12000</strain>
    </source>
</reference>
<accession>A0A378K9U0</accession>
<evidence type="ECO:0000313" key="2">
    <source>
        <dbReference type="Proteomes" id="UP000254631"/>
    </source>
</evidence>
<organism evidence="1 2">
    <name type="scientific">Legionella pneumophila</name>
    <dbReference type="NCBI Taxonomy" id="446"/>
    <lineage>
        <taxon>Bacteria</taxon>
        <taxon>Pseudomonadati</taxon>
        <taxon>Pseudomonadota</taxon>
        <taxon>Gammaproteobacteria</taxon>
        <taxon>Legionellales</taxon>
        <taxon>Legionellaceae</taxon>
        <taxon>Legionella</taxon>
    </lineage>
</organism>
<proteinExistence type="predicted"/>
<sequence>MSYSKIDVLERKWSSLEAIVKSYTDPVEYHLPEIKKLMTAEFVVDFSSHAIYLHTEYVHRFTQQLINLRNTSPNDERLLYIHQLWTDLLNCRNQNPLKIKHHKKLDGECTFNFSLKMMEGKPYGFKEVQILDPNNTAELNKAMGEIKRIDSLAHGANFGDLPFIGDIVLSSMLHYKETICFIAKDKNDEVIGYCWGMMLRDIPAGEKNKVNVFWVMNLAKHPDFYDPNIKVGEALRQHLANTLSKNPDCHFLGYEHVLNHNFHLAIVDGGIPKKEETISIGQNQYQAKSLVKYEPLKMQYDRKHIIKTNNHQYPYPKVDVIKSNFFTALWYAAPTAFDFILGGMLIYGRAYYQQWTHSMLGQPVTHRIEKPIPHEQQICDMNILKRIILSDEWGQQGTTLFFDACIPNTIQKLQQLVKEDQIEFASLQQCVAKSGWALCRSKLTAYFYFAITQSQYPSAAINLLIQNDMTPKKWIELISEERQISAQQSSERASI</sequence>
<dbReference type="AlphaFoldDB" id="A0A378K9U0"/>
<gene>
    <name evidence="1" type="ORF">NCTC12000_03117</name>
</gene>
<name>A0A378K9U0_LEGPN</name>
<evidence type="ECO:0000313" key="1">
    <source>
        <dbReference type="EMBL" id="STX81090.1"/>
    </source>
</evidence>
<dbReference type="EMBL" id="UGOL01000001">
    <property type="protein sequence ID" value="STX81090.1"/>
    <property type="molecule type" value="Genomic_DNA"/>
</dbReference>
<protein>
    <submittedName>
        <fullName evidence="1">Uncharacterized protein</fullName>
    </submittedName>
</protein>
<dbReference type="Proteomes" id="UP000254631">
    <property type="component" value="Unassembled WGS sequence"/>
</dbReference>